<reference evidence="2 3" key="1">
    <citation type="journal article" date="2016" name="BMC Genomics">
        <title>Genome sequencing and secondary metabolism of the postharvest pathogen Penicillium griseofulvum.</title>
        <authorList>
            <person name="Banani H."/>
            <person name="Marcet-Houben M."/>
            <person name="Ballester A.R."/>
            <person name="Abbruscato P."/>
            <person name="Gonzalez-Candelas L."/>
            <person name="Gabaldon T."/>
            <person name="Spadaro D."/>
        </authorList>
    </citation>
    <scope>NUCLEOTIDE SEQUENCE [LARGE SCALE GENOMIC DNA]</scope>
    <source>
        <strain evidence="2 3">PG3</strain>
    </source>
</reference>
<dbReference type="OMA" id="IPWEYHR"/>
<keyword evidence="3" id="KW-1185">Reference proteome</keyword>
<dbReference type="Proteomes" id="UP000070168">
    <property type="component" value="Unassembled WGS sequence"/>
</dbReference>
<dbReference type="AlphaFoldDB" id="A0A135LGG0"/>
<feature type="compositionally biased region" description="Acidic residues" evidence="1">
    <location>
        <begin position="179"/>
        <end position="188"/>
    </location>
</feature>
<evidence type="ECO:0000256" key="1">
    <source>
        <dbReference type="SAM" id="MobiDB-lite"/>
    </source>
</evidence>
<organism evidence="2 3">
    <name type="scientific">Penicillium patulum</name>
    <name type="common">Penicillium griseofulvum</name>
    <dbReference type="NCBI Taxonomy" id="5078"/>
    <lineage>
        <taxon>Eukaryota</taxon>
        <taxon>Fungi</taxon>
        <taxon>Dikarya</taxon>
        <taxon>Ascomycota</taxon>
        <taxon>Pezizomycotina</taxon>
        <taxon>Eurotiomycetes</taxon>
        <taxon>Eurotiomycetidae</taxon>
        <taxon>Eurotiales</taxon>
        <taxon>Aspergillaceae</taxon>
        <taxon>Penicillium</taxon>
    </lineage>
</organism>
<evidence type="ECO:0000313" key="3">
    <source>
        <dbReference type="Proteomes" id="UP000070168"/>
    </source>
</evidence>
<name>A0A135LGG0_PENPA</name>
<dbReference type="RefSeq" id="XP_040646554.1">
    <property type="nucleotide sequence ID" value="XM_040789601.1"/>
</dbReference>
<proteinExistence type="predicted"/>
<evidence type="ECO:0000313" key="2">
    <source>
        <dbReference type="EMBL" id="KXG48018.1"/>
    </source>
</evidence>
<dbReference type="EMBL" id="LHQR01000065">
    <property type="protein sequence ID" value="KXG48018.1"/>
    <property type="molecule type" value="Genomic_DNA"/>
</dbReference>
<protein>
    <submittedName>
        <fullName evidence="2">Uncharacterized protein</fullName>
    </submittedName>
</protein>
<feature type="compositionally biased region" description="Acidic residues" evidence="1">
    <location>
        <begin position="515"/>
        <end position="528"/>
    </location>
</feature>
<comment type="caution">
    <text evidence="2">The sequence shown here is derived from an EMBL/GenBank/DDBJ whole genome shotgun (WGS) entry which is preliminary data.</text>
</comment>
<dbReference type="OrthoDB" id="4461621at2759"/>
<gene>
    <name evidence="2" type="ORF">PGRI_018880</name>
</gene>
<feature type="region of interest" description="Disordered" evidence="1">
    <location>
        <begin position="509"/>
        <end position="528"/>
    </location>
</feature>
<sequence>MESSSSFAPPKEPVDPDYSWPLVLLTDLDETRQAQLVRLVQWALKKDLKSYYKHYFGNEFQGKPNSKVKIWSPPRQLLESIVAQGPERDSASNIHALAVLAYRSGRPRIIVADEATKRHLSGNHNPSFDDKHVISVILISVEKLHDDPDKISVHAKRANCLPPPLSPPRQYEEPVGPDIPDDSDDSDSPEGPAGPSDTDDSAYDGSVYNFMHNDPVYGGSFQPPVFDSTNLYWGPLWSQICDWRGFIMHDPDQEPFTVGSAVLGRERHLKAVAAALSPSLPMELVINVSHTQPSLPKMPVWERRPSKTHLLIFLLYHTTSEELHKTQKEIQDALPSIMKQIALECGSGDESFGYCVARSGRLFEPLQITTVELIPRDRHRLRTRRELSTFWKQYYPWAADFHQNRKGVPLLYLSEPLSNLNTSQFGVINAMRGAPIMFRGTLPAIFMDLATRGSLLIPSPDSKEMEMLYHPDQPCFLVEYLWHGMTDDTRSVIFLTNRLTKEQTQRLQEIRVRDESDDEESEDDEYDDELGHEYVPVPWRNGNPGVTDGKVKDIWQIITNIYLSWTDNEDILFIFVDAQFALDETVILVRADEYTDCDPEHELLRHLPFSCLRGFRYMRVPVHLTGSRAKNEAIDGEWSSYRRPGWPSPGLLPNDEAQGIHVVDGDSFP</sequence>
<feature type="region of interest" description="Disordered" evidence="1">
    <location>
        <begin position="157"/>
        <end position="205"/>
    </location>
</feature>
<dbReference type="STRING" id="5078.A0A135LGG0"/>
<accession>A0A135LGG0</accession>
<dbReference type="GeneID" id="63704901"/>